<dbReference type="EMBL" id="PYGA01000017">
    <property type="protein sequence ID" value="PSK92844.1"/>
    <property type="molecule type" value="Genomic_DNA"/>
</dbReference>
<protein>
    <submittedName>
        <fullName evidence="2">Uncharacterized protein</fullName>
    </submittedName>
</protein>
<name>A0A2P8D6J8_9ACTN</name>
<proteinExistence type="predicted"/>
<evidence type="ECO:0000313" key="2">
    <source>
        <dbReference type="EMBL" id="PSK92844.1"/>
    </source>
</evidence>
<keyword evidence="1" id="KW-0732">Signal</keyword>
<keyword evidence="3" id="KW-1185">Reference proteome</keyword>
<accession>A0A2P8D6J8</accession>
<organism evidence="2 3">
    <name type="scientific">Murinocardiopsis flavida</name>
    <dbReference type="NCBI Taxonomy" id="645275"/>
    <lineage>
        <taxon>Bacteria</taxon>
        <taxon>Bacillati</taxon>
        <taxon>Actinomycetota</taxon>
        <taxon>Actinomycetes</taxon>
        <taxon>Streptosporangiales</taxon>
        <taxon>Nocardiopsidaceae</taxon>
        <taxon>Murinocardiopsis</taxon>
    </lineage>
</organism>
<evidence type="ECO:0000313" key="3">
    <source>
        <dbReference type="Proteomes" id="UP000240542"/>
    </source>
</evidence>
<dbReference type="Proteomes" id="UP000240542">
    <property type="component" value="Unassembled WGS sequence"/>
</dbReference>
<sequence length="106" mass="10907">MQIKRAIFSAAAALGVAAVSFGVAGAAAPAAEAGLMCQAKISKAGVSHAAYSVCKGYSGNDYRQVRAVAYCKGDQTVYGPWKWNGAKSTAPCPRNIAINRAGVQLK</sequence>
<dbReference type="RefSeq" id="WP_106585131.1">
    <property type="nucleotide sequence ID" value="NZ_PYGA01000017.1"/>
</dbReference>
<gene>
    <name evidence="2" type="ORF">CLV63_11749</name>
</gene>
<feature type="chain" id="PRO_5015199175" evidence="1">
    <location>
        <begin position="27"/>
        <end position="106"/>
    </location>
</feature>
<feature type="signal peptide" evidence="1">
    <location>
        <begin position="1"/>
        <end position="26"/>
    </location>
</feature>
<reference evidence="2 3" key="1">
    <citation type="submission" date="2018-03" db="EMBL/GenBank/DDBJ databases">
        <title>Genomic Encyclopedia of Archaeal and Bacterial Type Strains, Phase II (KMG-II): from individual species to whole genera.</title>
        <authorList>
            <person name="Goeker M."/>
        </authorList>
    </citation>
    <scope>NUCLEOTIDE SEQUENCE [LARGE SCALE GENOMIC DNA]</scope>
    <source>
        <strain evidence="2 3">DSM 45312</strain>
    </source>
</reference>
<comment type="caution">
    <text evidence="2">The sequence shown here is derived from an EMBL/GenBank/DDBJ whole genome shotgun (WGS) entry which is preliminary data.</text>
</comment>
<dbReference type="AlphaFoldDB" id="A0A2P8D6J8"/>
<evidence type="ECO:0000256" key="1">
    <source>
        <dbReference type="SAM" id="SignalP"/>
    </source>
</evidence>